<organism evidence="1 2">
    <name type="scientific">Crocosphaera watsonii WH 8502</name>
    <dbReference type="NCBI Taxonomy" id="423474"/>
    <lineage>
        <taxon>Bacteria</taxon>
        <taxon>Bacillati</taxon>
        <taxon>Cyanobacteriota</taxon>
        <taxon>Cyanophyceae</taxon>
        <taxon>Oscillatoriophycideae</taxon>
        <taxon>Chroococcales</taxon>
        <taxon>Aphanothecaceae</taxon>
        <taxon>Crocosphaera</taxon>
    </lineage>
</organism>
<dbReference type="Proteomes" id="UP000018348">
    <property type="component" value="Unassembled WGS sequence"/>
</dbReference>
<gene>
    <name evidence="1" type="ORF">CWATWH8502_1894</name>
</gene>
<sequence length="58" mass="6230">MGSVGSVGSVGTILILFSPISPSPHLPRLRVLLIKKQILCPTVGGKSPFYAILIWKNQ</sequence>
<evidence type="ECO:0000313" key="1">
    <source>
        <dbReference type="EMBL" id="CCQ53238.1"/>
    </source>
</evidence>
<dbReference type="AlphaFoldDB" id="T2IJJ2"/>
<accession>T2IJJ2</accession>
<comment type="caution">
    <text evidence="1">The sequence shown here is derived from an EMBL/GenBank/DDBJ whole genome shotgun (WGS) entry which is preliminary data.</text>
</comment>
<proteinExistence type="predicted"/>
<dbReference type="EMBL" id="CAQK01000793">
    <property type="protein sequence ID" value="CCQ53238.1"/>
    <property type="molecule type" value="Genomic_DNA"/>
</dbReference>
<reference evidence="1 2" key="2">
    <citation type="submission" date="2013-09" db="EMBL/GenBank/DDBJ databases">
        <title>Whole genome comparison of six Crocosphaera watsonii strains with differing phenotypes.</title>
        <authorList>
            <person name="Bench S.R."/>
            <person name="Heller P."/>
            <person name="Frank I."/>
            <person name="Arciniega M."/>
            <person name="Shilova I.N."/>
            <person name="Zehr J.P."/>
        </authorList>
    </citation>
    <scope>NUCLEOTIDE SEQUENCE [LARGE SCALE GENOMIC DNA]</scope>
    <source>
        <strain evidence="1 2">WH 8502</strain>
    </source>
</reference>
<reference evidence="1 2" key="1">
    <citation type="submission" date="2013-01" db="EMBL/GenBank/DDBJ databases">
        <authorList>
            <person name="Bench S."/>
        </authorList>
    </citation>
    <scope>NUCLEOTIDE SEQUENCE [LARGE SCALE GENOMIC DNA]</scope>
    <source>
        <strain evidence="1 2">WH 8502</strain>
    </source>
</reference>
<protein>
    <submittedName>
        <fullName evidence="1">Uncharacterized protein</fullName>
    </submittedName>
</protein>
<name>T2IJJ2_CROWT</name>
<evidence type="ECO:0000313" key="2">
    <source>
        <dbReference type="Proteomes" id="UP000018348"/>
    </source>
</evidence>